<dbReference type="RefSeq" id="WP_099520159.1">
    <property type="nucleotide sequence ID" value="NZ_CP016808.1"/>
</dbReference>
<keyword evidence="1" id="KW-0489">Methyltransferase</keyword>
<keyword evidence="1" id="KW-0808">Transferase</keyword>
<gene>
    <name evidence="1" type="ORF">BBD42_23475</name>
</gene>
<dbReference type="PANTHER" id="PTHR36112">
    <property type="entry name" value="RIBOSOMAL RNA SMALL SUBUNIT METHYLTRANSFERASE J"/>
    <property type="match status" value="1"/>
</dbReference>
<proteinExistence type="predicted"/>
<dbReference type="SUPFAM" id="SSF53335">
    <property type="entry name" value="S-adenosyl-L-methionine-dependent methyltransferases"/>
    <property type="match status" value="1"/>
</dbReference>
<protein>
    <submittedName>
        <fullName evidence="1">SAM-dependent methyltransferase</fullName>
    </submittedName>
</protein>
<evidence type="ECO:0000313" key="1">
    <source>
        <dbReference type="EMBL" id="ANY69111.1"/>
    </source>
</evidence>
<organism evidence="1">
    <name type="scientific">Paenibacillus sp. BIHB 4019</name>
    <dbReference type="NCBI Taxonomy" id="1870819"/>
    <lineage>
        <taxon>Bacteria</taxon>
        <taxon>Bacillati</taxon>
        <taxon>Bacillota</taxon>
        <taxon>Bacilli</taxon>
        <taxon>Bacillales</taxon>
        <taxon>Paenibacillaceae</taxon>
        <taxon>Paenibacillus</taxon>
    </lineage>
</organism>
<accession>A0A1B2DN45</accession>
<dbReference type="PANTHER" id="PTHR36112:SF1">
    <property type="entry name" value="RIBOSOMAL RNA SMALL SUBUNIT METHYLTRANSFERASE J"/>
    <property type="match status" value="1"/>
</dbReference>
<dbReference type="InterPro" id="IPR029063">
    <property type="entry name" value="SAM-dependent_MTases_sf"/>
</dbReference>
<dbReference type="AlphaFoldDB" id="A0A1B2DN45"/>
<dbReference type="Pfam" id="PF04445">
    <property type="entry name" value="SAM_MT"/>
    <property type="match status" value="1"/>
</dbReference>
<sequence length="263" mass="29530">MIVTTADRPSEATVAKARRIAGELSVPYRARGRMTLRQIGAEMAEIRLFVVTDREVRYYEGQTDTPLFFHPSMAFVRVKRLRRGETDPLITLSGCEEGDTIVDCTAGLASDSLVFAYASGTSGQVTAIESERVLCALVREGLTVYESGLADVDAAMRRIRMISMNHLDYLRQLPDQSVDIVYFDPMFRQPIHESSSIQPLRQLVNDSALSAEAVAEALRVARKTIVLKEHRHSEEFARLGFERRHLHSSKIAYGVIEVARTRE</sequence>
<dbReference type="InterPro" id="IPR007536">
    <property type="entry name" value="16SrRNA_methylTrfase_J"/>
</dbReference>
<dbReference type="Gene3D" id="3.40.50.150">
    <property type="entry name" value="Vaccinia Virus protein VP39"/>
    <property type="match status" value="1"/>
</dbReference>
<reference evidence="1" key="1">
    <citation type="submission" date="2016-08" db="EMBL/GenBank/DDBJ databases">
        <title>Complete Genome Seqeunce of Paenibacillus sp. BIHB 4019 from tea rhizoplane.</title>
        <authorList>
            <person name="Thakur R."/>
            <person name="Swarnkar M.K."/>
            <person name="Gulati A."/>
        </authorList>
    </citation>
    <scope>NUCLEOTIDE SEQUENCE [LARGE SCALE GENOMIC DNA]</scope>
    <source>
        <strain evidence="1">BIHB4019</strain>
    </source>
</reference>
<dbReference type="EMBL" id="CP016808">
    <property type="protein sequence ID" value="ANY69111.1"/>
    <property type="molecule type" value="Genomic_DNA"/>
</dbReference>
<name>A0A1B2DN45_9BACL</name>
<dbReference type="GO" id="GO:0008990">
    <property type="term" value="F:rRNA (guanine-N2-)-methyltransferase activity"/>
    <property type="evidence" value="ECO:0007669"/>
    <property type="project" value="InterPro"/>
</dbReference>